<feature type="domain" description="Erythromycin biosynthesis protein CIII-like C-terminal" evidence="4">
    <location>
        <begin position="224"/>
        <end position="360"/>
    </location>
</feature>
<keyword evidence="7" id="KW-1185">Reference proteome</keyword>
<dbReference type="Proteomes" id="UP000533598">
    <property type="component" value="Unassembled WGS sequence"/>
</dbReference>
<dbReference type="PANTHER" id="PTHR48050">
    <property type="entry name" value="STEROL 3-BETA-GLUCOSYLTRANSFERASE"/>
    <property type="match status" value="1"/>
</dbReference>
<evidence type="ECO:0000256" key="1">
    <source>
        <dbReference type="ARBA" id="ARBA00006962"/>
    </source>
</evidence>
<dbReference type="InterPro" id="IPR010610">
    <property type="entry name" value="EryCIII-like_C"/>
</dbReference>
<keyword evidence="3 6" id="KW-0808">Transferase</keyword>
<dbReference type="InterPro" id="IPR002213">
    <property type="entry name" value="UDP_glucos_trans"/>
</dbReference>
<sequence length="365" mass="37840">MRVLLTSTPGLGHLFPLISTAWALRAAGHEVRLVTADSAATAAANAGLTVVDAAPGVDLKAALGLRFDAHAKPEPGAEPPDTVGEAGLMFATMGELMLAGALAHAEQWRPDLIVYELCETTGPIIAARLGVPCVAHGFGFSGGHGLIEEIHRHVTEPLAIPETALDLAPPSMHGGLKGISTRYVPYNGGAVLPEWLAVPRQRPRILVTMGTIDQGEADLSPWQRILDAAQGSGAELVLAAGPWDLSGLELPPHARVIGYLPLNSLLAYCDAAIHHGGSGSTLTALVAGIPQLLSPYGADQFINADLVLQRGVGYAAMGGQVTAEQINGLLHDEGLKTAVAEVRAEIAAQPSPAELVPNLEVIAGR</sequence>
<dbReference type="RefSeq" id="WP_185001814.1">
    <property type="nucleotide sequence ID" value="NZ_BAAAUI010000021.1"/>
</dbReference>
<dbReference type="InterPro" id="IPR050426">
    <property type="entry name" value="Glycosyltransferase_28"/>
</dbReference>
<feature type="domain" description="Erythromycin biosynthesis protein CIII-like N-terminal" evidence="5">
    <location>
        <begin position="22"/>
        <end position="210"/>
    </location>
</feature>
<dbReference type="Gene3D" id="3.40.50.2000">
    <property type="entry name" value="Glycogen Phosphorylase B"/>
    <property type="match status" value="2"/>
</dbReference>
<evidence type="ECO:0000313" key="7">
    <source>
        <dbReference type="Proteomes" id="UP000533598"/>
    </source>
</evidence>
<evidence type="ECO:0000256" key="2">
    <source>
        <dbReference type="ARBA" id="ARBA00022676"/>
    </source>
</evidence>
<dbReference type="CDD" id="cd03784">
    <property type="entry name" value="GT1_Gtf-like"/>
    <property type="match status" value="1"/>
</dbReference>
<comment type="caution">
    <text evidence="6">The sequence shown here is derived from an EMBL/GenBank/DDBJ whole genome shotgun (WGS) entry which is preliminary data.</text>
</comment>
<dbReference type="GO" id="GO:0008194">
    <property type="term" value="F:UDP-glycosyltransferase activity"/>
    <property type="evidence" value="ECO:0007669"/>
    <property type="project" value="InterPro"/>
</dbReference>
<dbReference type="EMBL" id="JACHMH010000001">
    <property type="protein sequence ID" value="MBB4675922.1"/>
    <property type="molecule type" value="Genomic_DNA"/>
</dbReference>
<dbReference type="Pfam" id="PF21036">
    <property type="entry name" value="EryCIII-like_N"/>
    <property type="match status" value="1"/>
</dbReference>
<evidence type="ECO:0000259" key="5">
    <source>
        <dbReference type="Pfam" id="PF21036"/>
    </source>
</evidence>
<protein>
    <submittedName>
        <fullName evidence="6">UDP:flavonoid glycosyltransferase YjiC (YdhE family)</fullName>
    </submittedName>
</protein>
<dbReference type="GO" id="GO:0016758">
    <property type="term" value="F:hexosyltransferase activity"/>
    <property type="evidence" value="ECO:0007669"/>
    <property type="project" value="UniProtKB-ARBA"/>
</dbReference>
<evidence type="ECO:0000259" key="4">
    <source>
        <dbReference type="Pfam" id="PF06722"/>
    </source>
</evidence>
<organism evidence="6 7">
    <name type="scientific">Crossiella cryophila</name>
    <dbReference type="NCBI Taxonomy" id="43355"/>
    <lineage>
        <taxon>Bacteria</taxon>
        <taxon>Bacillati</taxon>
        <taxon>Actinomycetota</taxon>
        <taxon>Actinomycetes</taxon>
        <taxon>Pseudonocardiales</taxon>
        <taxon>Pseudonocardiaceae</taxon>
        <taxon>Crossiella</taxon>
    </lineage>
</organism>
<dbReference type="SUPFAM" id="SSF53756">
    <property type="entry name" value="UDP-Glycosyltransferase/glycogen phosphorylase"/>
    <property type="match status" value="1"/>
</dbReference>
<evidence type="ECO:0000313" key="6">
    <source>
        <dbReference type="EMBL" id="MBB4675922.1"/>
    </source>
</evidence>
<gene>
    <name evidence="6" type="ORF">HNR67_002040</name>
</gene>
<dbReference type="GO" id="GO:0017000">
    <property type="term" value="P:antibiotic biosynthetic process"/>
    <property type="evidence" value="ECO:0007669"/>
    <property type="project" value="UniProtKB-ARBA"/>
</dbReference>
<comment type="similarity">
    <text evidence="1">Belongs to the glycosyltransferase 28 family.</text>
</comment>
<dbReference type="InterPro" id="IPR048284">
    <property type="entry name" value="EryCIII-like_N"/>
</dbReference>
<dbReference type="PANTHER" id="PTHR48050:SF13">
    <property type="entry name" value="STEROL 3-BETA-GLUCOSYLTRANSFERASE UGT80A2"/>
    <property type="match status" value="1"/>
</dbReference>
<reference evidence="6 7" key="1">
    <citation type="submission" date="2020-08" db="EMBL/GenBank/DDBJ databases">
        <title>Sequencing the genomes of 1000 actinobacteria strains.</title>
        <authorList>
            <person name="Klenk H.-P."/>
        </authorList>
    </citation>
    <scope>NUCLEOTIDE SEQUENCE [LARGE SCALE GENOMIC DNA]</scope>
    <source>
        <strain evidence="6 7">DSM 44230</strain>
    </source>
</reference>
<keyword evidence="2" id="KW-0328">Glycosyltransferase</keyword>
<accession>A0A7W7FS91</accession>
<name>A0A7W7FS91_9PSEU</name>
<dbReference type="AlphaFoldDB" id="A0A7W7FS91"/>
<dbReference type="Pfam" id="PF06722">
    <property type="entry name" value="EryCIII-like_C"/>
    <property type="match status" value="1"/>
</dbReference>
<proteinExistence type="inferred from homology"/>
<evidence type="ECO:0000256" key="3">
    <source>
        <dbReference type="ARBA" id="ARBA00022679"/>
    </source>
</evidence>